<accession>A0A0D1VY16</accession>
<proteinExistence type="predicted"/>
<protein>
    <recommendedName>
        <fullName evidence="8">Cation efflux protein transmembrane domain-containing protein</fullName>
    </recommendedName>
</protein>
<evidence type="ECO:0000256" key="1">
    <source>
        <dbReference type="ARBA" id="ARBA00004141"/>
    </source>
</evidence>
<dbReference type="InterPro" id="IPR058533">
    <property type="entry name" value="Cation_efflux_TM"/>
</dbReference>
<dbReference type="InterPro" id="IPR036837">
    <property type="entry name" value="Cation_efflux_CTD_sf"/>
</dbReference>
<feature type="transmembrane region" description="Helical" evidence="7">
    <location>
        <begin position="186"/>
        <end position="210"/>
    </location>
</feature>
<feature type="domain" description="Cation efflux protein transmembrane" evidence="8">
    <location>
        <begin position="162"/>
        <end position="344"/>
    </location>
</feature>
<feature type="transmembrane region" description="Helical" evidence="7">
    <location>
        <begin position="334"/>
        <end position="357"/>
    </location>
</feature>
<comment type="subcellular location">
    <subcellularLocation>
        <location evidence="1">Membrane</location>
        <topology evidence="1">Multi-pass membrane protein</topology>
    </subcellularLocation>
</comment>
<sequence length="471" mass="53083">MVRKRPFQAARSLSHDGLRPGGDLEPGYMRRVPRFKDVVDMVIVQNRTIALQKQLREGIDTQAFERYRTSDEELKEIRNKGLRNFYSKQNSKLDDWFEVDTIVRTMAEDIMNSMDPDPDNDAHRERGGRLQTVEERVGEMLPDNLQMMRRKAKRKARRAINVNIMANILLLAAKGVAALASSSLSLVASLVDSALDLLCTTIIWSTNRLVTWRLVALERTFPVGRRRLEPIGILVFSIIMIISFVQVLQESVEKLLPHSPHGVATLPPIAIGAIASNIVLKGIIGLACMRIRTTQVQALVQDCKTDVYFNTLSLVFPLLGNYTGIWWLDPAGATLLSLYVIYDWAGTCLGIVIRLCGSSCDSRLQKKLTYLAYRFSPLVAGFKNIHAYHMGDGVWAEFDLLLDEHVSVREAHDISQTLQYCAEALPEVDRAFVAIDSKSIAAEFVDRWQTTPQLELQISEVYTMNGPARSY</sequence>
<evidence type="ECO:0000313" key="9">
    <source>
        <dbReference type="EMBL" id="KIV81260.1"/>
    </source>
</evidence>
<dbReference type="PANTHER" id="PTHR43840:SF11">
    <property type="entry name" value="CATION DIFFUSION FACILITATOR 10"/>
    <property type="match status" value="1"/>
</dbReference>
<evidence type="ECO:0000313" key="10">
    <source>
        <dbReference type="Proteomes" id="UP000053599"/>
    </source>
</evidence>
<evidence type="ECO:0000256" key="7">
    <source>
        <dbReference type="SAM" id="Phobius"/>
    </source>
</evidence>
<feature type="transmembrane region" description="Helical" evidence="7">
    <location>
        <begin position="231"/>
        <end position="249"/>
    </location>
</feature>
<feature type="transmembrane region" description="Helical" evidence="7">
    <location>
        <begin position="307"/>
        <end position="328"/>
    </location>
</feature>
<dbReference type="SUPFAM" id="SSF161111">
    <property type="entry name" value="Cation efflux protein transmembrane domain-like"/>
    <property type="match status" value="1"/>
</dbReference>
<dbReference type="GO" id="GO:0030003">
    <property type="term" value="P:intracellular monoatomic cation homeostasis"/>
    <property type="evidence" value="ECO:0007669"/>
    <property type="project" value="UniProtKB-ARBA"/>
</dbReference>
<dbReference type="InterPro" id="IPR027469">
    <property type="entry name" value="Cation_efflux_TMD_sf"/>
</dbReference>
<feature type="region of interest" description="Disordered" evidence="6">
    <location>
        <begin position="1"/>
        <end position="26"/>
    </location>
</feature>
<dbReference type="STRING" id="1016849.A0A0D1VY16"/>
<dbReference type="Pfam" id="PF01545">
    <property type="entry name" value="Cation_efflux"/>
    <property type="match status" value="1"/>
</dbReference>
<keyword evidence="5 7" id="KW-0472">Membrane</keyword>
<evidence type="ECO:0000256" key="2">
    <source>
        <dbReference type="ARBA" id="ARBA00022448"/>
    </source>
</evidence>
<dbReference type="Gene3D" id="1.20.1510.10">
    <property type="entry name" value="Cation efflux protein transmembrane domain"/>
    <property type="match status" value="1"/>
</dbReference>
<keyword evidence="3 7" id="KW-0812">Transmembrane</keyword>
<evidence type="ECO:0000256" key="3">
    <source>
        <dbReference type="ARBA" id="ARBA00022692"/>
    </source>
</evidence>
<evidence type="ECO:0000256" key="6">
    <source>
        <dbReference type="SAM" id="MobiDB-lite"/>
    </source>
</evidence>
<dbReference type="PANTHER" id="PTHR43840">
    <property type="entry name" value="MITOCHONDRIAL METAL TRANSPORTER 1-RELATED"/>
    <property type="match status" value="1"/>
</dbReference>
<organism evidence="9 10">
    <name type="scientific">Exophiala sideris</name>
    <dbReference type="NCBI Taxonomy" id="1016849"/>
    <lineage>
        <taxon>Eukaryota</taxon>
        <taxon>Fungi</taxon>
        <taxon>Dikarya</taxon>
        <taxon>Ascomycota</taxon>
        <taxon>Pezizomycotina</taxon>
        <taxon>Eurotiomycetes</taxon>
        <taxon>Chaetothyriomycetidae</taxon>
        <taxon>Chaetothyriales</taxon>
        <taxon>Herpotrichiellaceae</taxon>
        <taxon>Exophiala</taxon>
    </lineage>
</organism>
<evidence type="ECO:0000259" key="8">
    <source>
        <dbReference type="Pfam" id="PF01545"/>
    </source>
</evidence>
<feature type="transmembrane region" description="Helical" evidence="7">
    <location>
        <begin position="159"/>
        <end position="180"/>
    </location>
</feature>
<dbReference type="EMBL" id="KN846952">
    <property type="protein sequence ID" value="KIV81260.1"/>
    <property type="molecule type" value="Genomic_DNA"/>
</dbReference>
<keyword evidence="4 7" id="KW-1133">Transmembrane helix</keyword>
<dbReference type="HOGENOM" id="CLU_013430_10_0_1"/>
<dbReference type="SUPFAM" id="SSF160240">
    <property type="entry name" value="Cation efflux protein cytoplasmic domain-like"/>
    <property type="match status" value="1"/>
</dbReference>
<evidence type="ECO:0000256" key="5">
    <source>
        <dbReference type="ARBA" id="ARBA00023136"/>
    </source>
</evidence>
<dbReference type="AlphaFoldDB" id="A0A0D1VY16"/>
<feature type="transmembrane region" description="Helical" evidence="7">
    <location>
        <begin position="269"/>
        <end position="287"/>
    </location>
</feature>
<dbReference type="Proteomes" id="UP000053599">
    <property type="component" value="Unassembled WGS sequence"/>
</dbReference>
<dbReference type="GO" id="GO:0098771">
    <property type="term" value="P:inorganic ion homeostasis"/>
    <property type="evidence" value="ECO:0007669"/>
    <property type="project" value="UniProtKB-ARBA"/>
</dbReference>
<dbReference type="GO" id="GO:0008324">
    <property type="term" value="F:monoatomic cation transmembrane transporter activity"/>
    <property type="evidence" value="ECO:0007669"/>
    <property type="project" value="InterPro"/>
</dbReference>
<dbReference type="OrthoDB" id="78296at2759"/>
<dbReference type="Gene3D" id="3.30.70.1350">
    <property type="entry name" value="Cation efflux protein, cytoplasmic domain"/>
    <property type="match status" value="1"/>
</dbReference>
<keyword evidence="2" id="KW-0813">Transport</keyword>
<name>A0A0D1VY16_9EURO</name>
<evidence type="ECO:0000256" key="4">
    <source>
        <dbReference type="ARBA" id="ARBA00022989"/>
    </source>
</evidence>
<dbReference type="InterPro" id="IPR050291">
    <property type="entry name" value="CDF_Transporter"/>
</dbReference>
<reference evidence="9 10" key="1">
    <citation type="submission" date="2015-01" db="EMBL/GenBank/DDBJ databases">
        <title>The Genome Sequence of Exophiala sideris CBS121828.</title>
        <authorList>
            <consortium name="The Broad Institute Genomics Platform"/>
            <person name="Cuomo C."/>
            <person name="de Hoog S."/>
            <person name="Gorbushina A."/>
            <person name="Stielow B."/>
            <person name="Teixiera M."/>
            <person name="Abouelleil A."/>
            <person name="Chapman S.B."/>
            <person name="Priest M."/>
            <person name="Young S.K."/>
            <person name="Wortman J."/>
            <person name="Nusbaum C."/>
            <person name="Birren B."/>
        </authorList>
    </citation>
    <scope>NUCLEOTIDE SEQUENCE [LARGE SCALE GENOMIC DNA]</scope>
    <source>
        <strain evidence="9 10">CBS 121828</strain>
    </source>
</reference>
<gene>
    <name evidence="9" type="ORF">PV11_03458</name>
</gene>
<dbReference type="FunFam" id="1.20.1510.10:FF:000005">
    <property type="entry name" value="Putative Cation diffusion facilitator 1"/>
    <property type="match status" value="1"/>
</dbReference>
<dbReference type="GO" id="GO:0016020">
    <property type="term" value="C:membrane"/>
    <property type="evidence" value="ECO:0007669"/>
    <property type="project" value="UniProtKB-SubCell"/>
</dbReference>